<evidence type="ECO:0000256" key="8">
    <source>
        <dbReference type="ARBA" id="ARBA00022741"/>
    </source>
</evidence>
<evidence type="ECO:0000256" key="10">
    <source>
        <dbReference type="ARBA" id="ARBA00022840"/>
    </source>
</evidence>
<dbReference type="GO" id="GO:0006094">
    <property type="term" value="P:gluconeogenesis"/>
    <property type="evidence" value="ECO:0007669"/>
    <property type="project" value="TreeGrafter"/>
</dbReference>
<dbReference type="SUPFAM" id="SSF53748">
    <property type="entry name" value="Phosphoglycerate kinase"/>
    <property type="match status" value="1"/>
</dbReference>
<sequence length="407" mass="42992">MTANAAQSLSTYAHPTLESVDVRGKRVLVRVDYNIEQLADGSLRDDYRIQASLPTLKRLLQNGARVGVLTHWGRPGGRVVPQLSTKPLAALLSELLGQPVEHVPDCIGRVAQTAFDALPPGQILMLENTRFHLGEQLNQATFVQELAKLADVFVNDAYATAHRAHASTSGVAAAMPVSVVGNLMVQEMEWVQRVLNPMSKPFKLVLGGSDVEAKLDLLRSLLGHASTVMLGGAVANTFMAARDLGLGQSVLSPTHVDAARELLTEAGVVGCRLHLPQDVWVQDAADTTQPATLKQTHLIGRNETVVDIGSSTLETWQRLIQGPGTTVFVGSLGVTENAEGRRGSLGILRTLAAHSGFSLVGGAGMLALVQEGGFASTLPAVSTGGAALVDALCRKPLPCLQVLAGRA</sequence>
<comment type="caution">
    <text evidence="15">The sequence shown here is derived from an EMBL/GenBank/DDBJ whole genome shotgun (WGS) entry which is preliminary data.</text>
</comment>
<gene>
    <name evidence="15" type="primary">pgk</name>
    <name evidence="15" type="ORF">DI628_02225</name>
</gene>
<evidence type="ECO:0000256" key="9">
    <source>
        <dbReference type="ARBA" id="ARBA00022777"/>
    </source>
</evidence>
<comment type="similarity">
    <text evidence="3 14">Belongs to the phosphoglycerate kinase family.</text>
</comment>
<feature type="binding site" evidence="12">
    <location>
        <position position="130"/>
    </location>
    <ligand>
        <name>(2R)-3-phosphoglycerate</name>
        <dbReference type="ChEBI" id="CHEBI:58272"/>
    </ligand>
</feature>
<evidence type="ECO:0000313" key="16">
    <source>
        <dbReference type="Proteomes" id="UP000320948"/>
    </source>
</evidence>
<dbReference type="AlphaFoldDB" id="A0A6N4RED5"/>
<dbReference type="InterPro" id="IPR001576">
    <property type="entry name" value="Phosphoglycerate_kinase"/>
</dbReference>
<dbReference type="GO" id="GO:0005829">
    <property type="term" value="C:cytosol"/>
    <property type="evidence" value="ECO:0007669"/>
    <property type="project" value="TreeGrafter"/>
</dbReference>
<dbReference type="InterPro" id="IPR036043">
    <property type="entry name" value="Phosphoglycerate_kinase_sf"/>
</dbReference>
<dbReference type="InterPro" id="IPR015824">
    <property type="entry name" value="Phosphoglycerate_kinase_N"/>
</dbReference>
<organism evidence="15 16">
    <name type="scientific">Blastochloris viridis</name>
    <name type="common">Rhodopseudomonas viridis</name>
    <dbReference type="NCBI Taxonomy" id="1079"/>
    <lineage>
        <taxon>Bacteria</taxon>
        <taxon>Pseudomonadati</taxon>
        <taxon>Pseudomonadota</taxon>
        <taxon>Alphaproteobacteria</taxon>
        <taxon>Hyphomicrobiales</taxon>
        <taxon>Blastochloridaceae</taxon>
        <taxon>Blastochloris</taxon>
    </lineage>
</organism>
<dbReference type="PANTHER" id="PTHR11406">
    <property type="entry name" value="PHOSPHOGLYCERATE KINASE"/>
    <property type="match status" value="1"/>
</dbReference>
<feature type="binding site" evidence="12">
    <location>
        <begin position="32"/>
        <end position="34"/>
    </location>
    <ligand>
        <name>substrate</name>
    </ligand>
</feature>
<feature type="binding site" evidence="12">
    <location>
        <position position="48"/>
    </location>
    <ligand>
        <name>(2R)-3-phosphoglycerate</name>
        <dbReference type="ChEBI" id="CHEBI:58272"/>
    </ligand>
</feature>
<evidence type="ECO:0000256" key="12">
    <source>
        <dbReference type="PIRSR" id="PIRSR000724-1"/>
    </source>
</evidence>
<keyword evidence="8" id="KW-0547">Nucleotide-binding</keyword>
<keyword evidence="9 14" id="KW-0418">Kinase</keyword>
<dbReference type="GO" id="GO:0005524">
    <property type="term" value="F:ATP binding"/>
    <property type="evidence" value="ECO:0007669"/>
    <property type="project" value="UniProtKB-KW"/>
</dbReference>
<feature type="binding site" evidence="13">
    <location>
        <position position="336"/>
    </location>
    <ligand>
        <name>ATP</name>
        <dbReference type="ChEBI" id="CHEBI:30616"/>
    </ligand>
</feature>
<feature type="binding site" evidence="12">
    <location>
        <begin position="71"/>
        <end position="74"/>
    </location>
    <ligand>
        <name>substrate</name>
    </ligand>
</feature>
<keyword evidence="7 14" id="KW-0808">Transferase</keyword>
<dbReference type="Gene3D" id="3.40.50.1260">
    <property type="entry name" value="Phosphoglycerate kinase, N-terminal domain"/>
    <property type="match status" value="2"/>
</dbReference>
<reference evidence="15 16" key="1">
    <citation type="journal article" date="2017" name="Nat. Commun.">
        <title>In situ click chemistry generation of cyclooxygenase-2 inhibitors.</title>
        <authorList>
            <person name="Bhardwaj A."/>
            <person name="Kaur J."/>
            <person name="Wuest M."/>
            <person name="Wuest F."/>
        </authorList>
    </citation>
    <scope>NUCLEOTIDE SEQUENCE [LARGE SCALE GENOMIC DNA]</scope>
    <source>
        <strain evidence="15">S2_018_000_R2_106</strain>
    </source>
</reference>
<dbReference type="EMBL" id="VAFM01000001">
    <property type="protein sequence ID" value="TKW61458.1"/>
    <property type="molecule type" value="Genomic_DNA"/>
</dbReference>
<comment type="catalytic activity">
    <reaction evidence="1 14">
        <text>(2R)-3-phosphoglycerate + ATP = (2R)-3-phospho-glyceroyl phosphate + ADP</text>
        <dbReference type="Rhea" id="RHEA:14801"/>
        <dbReference type="ChEBI" id="CHEBI:30616"/>
        <dbReference type="ChEBI" id="CHEBI:57604"/>
        <dbReference type="ChEBI" id="CHEBI:58272"/>
        <dbReference type="ChEBI" id="CHEBI:456216"/>
        <dbReference type="EC" id="2.7.2.3"/>
    </reaction>
</comment>
<dbReference type="GO" id="GO:0004618">
    <property type="term" value="F:phosphoglycerate kinase activity"/>
    <property type="evidence" value="ECO:0007669"/>
    <property type="project" value="UniProtKB-EC"/>
</dbReference>
<comment type="subunit">
    <text evidence="4">Monomer.</text>
</comment>
<comment type="pathway">
    <text evidence="2">Carbohydrate degradation; glycolysis; pyruvate from D-glyceraldehyde 3-phosphate: step 2/5.</text>
</comment>
<evidence type="ECO:0000313" key="15">
    <source>
        <dbReference type="EMBL" id="TKW61458.1"/>
    </source>
</evidence>
<evidence type="ECO:0000256" key="4">
    <source>
        <dbReference type="ARBA" id="ARBA00011245"/>
    </source>
</evidence>
<dbReference type="EC" id="2.7.2.3" evidence="5 14"/>
<evidence type="ECO:0000256" key="6">
    <source>
        <dbReference type="ARBA" id="ARBA00016471"/>
    </source>
</evidence>
<evidence type="ECO:0000256" key="14">
    <source>
        <dbReference type="RuleBase" id="RU000532"/>
    </source>
</evidence>
<feature type="binding site" evidence="12">
    <location>
        <position position="163"/>
    </location>
    <ligand>
        <name>(2R)-3-phosphoglycerate</name>
        <dbReference type="ChEBI" id="CHEBI:58272"/>
    </ligand>
</feature>
<evidence type="ECO:0000256" key="13">
    <source>
        <dbReference type="PIRSR" id="PIRSR000724-2"/>
    </source>
</evidence>
<name>A0A6N4RED5_BLAVI</name>
<dbReference type="PRINTS" id="PR00477">
    <property type="entry name" value="PHGLYCKINASE"/>
</dbReference>
<evidence type="ECO:0000256" key="3">
    <source>
        <dbReference type="ARBA" id="ARBA00008982"/>
    </source>
</evidence>
<dbReference type="GO" id="GO:0043531">
    <property type="term" value="F:ADP binding"/>
    <property type="evidence" value="ECO:0007669"/>
    <property type="project" value="TreeGrafter"/>
</dbReference>
<proteinExistence type="inferred from homology"/>
<evidence type="ECO:0000256" key="11">
    <source>
        <dbReference type="ARBA" id="ARBA00023152"/>
    </source>
</evidence>
<evidence type="ECO:0000256" key="5">
    <source>
        <dbReference type="ARBA" id="ARBA00013061"/>
    </source>
</evidence>
<accession>A0A6N4RED5</accession>
<protein>
    <recommendedName>
        <fullName evidence="6 14">Phosphoglycerate kinase</fullName>
        <ecNumber evidence="5 14">2.7.2.3</ecNumber>
    </recommendedName>
</protein>
<feature type="binding site" evidence="13">
    <location>
        <position position="214"/>
    </location>
    <ligand>
        <name>ATP</name>
        <dbReference type="ChEBI" id="CHEBI:30616"/>
    </ligand>
</feature>
<dbReference type="GO" id="GO:0006096">
    <property type="term" value="P:glycolytic process"/>
    <property type="evidence" value="ECO:0007669"/>
    <property type="project" value="UniProtKB-KW"/>
</dbReference>
<dbReference type="PANTHER" id="PTHR11406:SF23">
    <property type="entry name" value="PHOSPHOGLYCERATE KINASE 1, CHLOROPLASTIC-RELATED"/>
    <property type="match status" value="1"/>
</dbReference>
<keyword evidence="11" id="KW-0324">Glycolysis</keyword>
<dbReference type="Pfam" id="PF00162">
    <property type="entry name" value="PGK"/>
    <property type="match status" value="1"/>
</dbReference>
<evidence type="ECO:0000256" key="7">
    <source>
        <dbReference type="ARBA" id="ARBA00022679"/>
    </source>
</evidence>
<dbReference type="Proteomes" id="UP000320948">
    <property type="component" value="Unassembled WGS sequence"/>
</dbReference>
<keyword evidence="10 13" id="KW-0067">ATP-binding</keyword>
<dbReference type="FunFam" id="3.40.50.1260:FF:000006">
    <property type="entry name" value="Phosphoglycerate kinase"/>
    <property type="match status" value="1"/>
</dbReference>
<dbReference type="PIRSF" id="PIRSF000724">
    <property type="entry name" value="Pgk"/>
    <property type="match status" value="1"/>
</dbReference>
<evidence type="ECO:0000256" key="2">
    <source>
        <dbReference type="ARBA" id="ARBA00004838"/>
    </source>
</evidence>
<evidence type="ECO:0000256" key="1">
    <source>
        <dbReference type="ARBA" id="ARBA00000642"/>
    </source>
</evidence>